<gene>
    <name evidence="1" type="ORF">rCG_26285</name>
</gene>
<evidence type="ECO:0000313" key="2">
    <source>
        <dbReference type="Proteomes" id="UP000234681"/>
    </source>
</evidence>
<sequence>MYSPKSQDSSSLALL</sequence>
<evidence type="ECO:0000313" key="1">
    <source>
        <dbReference type="EMBL" id="EDL79851.1"/>
    </source>
</evidence>
<proteinExistence type="predicted"/>
<protein>
    <submittedName>
        <fullName evidence="1">RCG26285</fullName>
    </submittedName>
</protein>
<accession>A6HPA0</accession>
<dbReference type="EMBL" id="CH473949">
    <property type="protein sequence ID" value="EDL79851.1"/>
    <property type="molecule type" value="Genomic_DNA"/>
</dbReference>
<organism evidence="1 2">
    <name type="scientific">Rattus norvegicus</name>
    <name type="common">Rat</name>
    <dbReference type="NCBI Taxonomy" id="10116"/>
    <lineage>
        <taxon>Eukaryota</taxon>
        <taxon>Metazoa</taxon>
        <taxon>Chordata</taxon>
        <taxon>Craniata</taxon>
        <taxon>Vertebrata</taxon>
        <taxon>Euteleostomi</taxon>
        <taxon>Mammalia</taxon>
        <taxon>Eutheria</taxon>
        <taxon>Euarchontoglires</taxon>
        <taxon>Glires</taxon>
        <taxon>Rodentia</taxon>
        <taxon>Myomorpha</taxon>
        <taxon>Muroidea</taxon>
        <taxon>Muridae</taxon>
        <taxon>Murinae</taxon>
        <taxon>Rattus</taxon>
    </lineage>
</organism>
<reference evidence="2" key="1">
    <citation type="submission" date="2005-09" db="EMBL/GenBank/DDBJ databases">
        <authorList>
            <person name="Mural R.J."/>
            <person name="Li P.W."/>
            <person name="Adams M.D."/>
            <person name="Amanatides P.G."/>
            <person name="Baden-Tillson H."/>
            <person name="Barnstead M."/>
            <person name="Chin S.H."/>
            <person name="Dew I."/>
            <person name="Evans C.A."/>
            <person name="Ferriera S."/>
            <person name="Flanigan M."/>
            <person name="Fosler C."/>
            <person name="Glodek A."/>
            <person name="Gu Z."/>
            <person name="Holt R.A."/>
            <person name="Jennings D."/>
            <person name="Kraft C.L."/>
            <person name="Lu F."/>
            <person name="Nguyen T."/>
            <person name="Nusskern D.R."/>
            <person name="Pfannkoch C.M."/>
            <person name="Sitter C."/>
            <person name="Sutton G.G."/>
            <person name="Venter J.C."/>
            <person name="Wang Z."/>
            <person name="Woodage T."/>
            <person name="Zheng X.H."/>
            <person name="Zhong F."/>
        </authorList>
    </citation>
    <scope>NUCLEOTIDE SEQUENCE [LARGE SCALE GENOMIC DNA]</scope>
    <source>
        <strain>BN</strain>
        <strain evidence="2">Sprague-Dawley</strain>
    </source>
</reference>
<dbReference type="Proteomes" id="UP000234681">
    <property type="component" value="Chromosome 3"/>
</dbReference>
<name>A6HPA0_RAT</name>